<gene>
    <name evidence="1" type="primary">Contig17363.g18482</name>
    <name evidence="1" type="ORF">STYLEM_7330</name>
</gene>
<sequence length="77" mass="9352">MVFLDFLIIRTFAHKNINAEKQTRFIPFLAKQKIEKKHGYKHHLQYYQEKEEKEICYLVAATYDCWINGQIFQQTLV</sequence>
<reference evidence="1 2" key="1">
    <citation type="submission" date="2014-06" db="EMBL/GenBank/DDBJ databases">
        <authorList>
            <person name="Swart Estienne"/>
        </authorList>
    </citation>
    <scope>NUCLEOTIDE SEQUENCE [LARGE SCALE GENOMIC DNA]</scope>
    <source>
        <strain evidence="1 2">130c</strain>
    </source>
</reference>
<name>A0A078AC44_STYLE</name>
<organism evidence="1 2">
    <name type="scientific">Stylonychia lemnae</name>
    <name type="common">Ciliate</name>
    <dbReference type="NCBI Taxonomy" id="5949"/>
    <lineage>
        <taxon>Eukaryota</taxon>
        <taxon>Sar</taxon>
        <taxon>Alveolata</taxon>
        <taxon>Ciliophora</taxon>
        <taxon>Intramacronucleata</taxon>
        <taxon>Spirotrichea</taxon>
        <taxon>Stichotrichia</taxon>
        <taxon>Sporadotrichida</taxon>
        <taxon>Oxytrichidae</taxon>
        <taxon>Stylonychinae</taxon>
        <taxon>Stylonychia</taxon>
    </lineage>
</organism>
<accession>A0A078AC44</accession>
<keyword evidence="2" id="KW-1185">Reference proteome</keyword>
<evidence type="ECO:0000313" key="2">
    <source>
        <dbReference type="Proteomes" id="UP000039865"/>
    </source>
</evidence>
<dbReference type="InParanoid" id="A0A078AC44"/>
<proteinExistence type="predicted"/>
<evidence type="ECO:0000313" key="1">
    <source>
        <dbReference type="EMBL" id="CDW78353.1"/>
    </source>
</evidence>
<dbReference type="AlphaFoldDB" id="A0A078AC44"/>
<dbReference type="Proteomes" id="UP000039865">
    <property type="component" value="Unassembled WGS sequence"/>
</dbReference>
<dbReference type="EMBL" id="CCKQ01007025">
    <property type="protein sequence ID" value="CDW78353.1"/>
    <property type="molecule type" value="Genomic_DNA"/>
</dbReference>
<protein>
    <submittedName>
        <fullName evidence="1">Uncharacterized protein</fullName>
    </submittedName>
</protein>